<dbReference type="GO" id="GO:0046983">
    <property type="term" value="F:protein dimerization activity"/>
    <property type="evidence" value="ECO:0007669"/>
    <property type="project" value="InterPro"/>
</dbReference>
<protein>
    <submittedName>
        <fullName evidence="3">Zinc finger bed domain-containing protein</fullName>
    </submittedName>
</protein>
<evidence type="ECO:0000313" key="4">
    <source>
        <dbReference type="Proteomes" id="UP000554482"/>
    </source>
</evidence>
<dbReference type="PANTHER" id="PTHR23272">
    <property type="entry name" value="BED FINGER-RELATED"/>
    <property type="match status" value="1"/>
</dbReference>
<sequence>DFDTFDAEELSITSKKTQLELYLNEPRLDRKMELDVLDFWKGNQYRYPELSLMARDILSIPISTVASEAAFSVGGRVIDKFRSALKPENVEALVCTRDWIFGKKGMHILNLVLFICSSYSYCMCYWVLY</sequence>
<reference evidence="3 4" key="1">
    <citation type="submission" date="2020-06" db="EMBL/GenBank/DDBJ databases">
        <title>Transcriptomic and genomic resources for Thalictrum thalictroides and T. hernandezii: Facilitating candidate gene discovery in an emerging model plant lineage.</title>
        <authorList>
            <person name="Arias T."/>
            <person name="Riano-Pachon D.M."/>
            <person name="Di Stilio V.S."/>
        </authorList>
    </citation>
    <scope>NUCLEOTIDE SEQUENCE [LARGE SCALE GENOMIC DNA]</scope>
    <source>
        <strain evidence="4">cv. WT478/WT964</strain>
        <tissue evidence="3">Leaves</tissue>
    </source>
</reference>
<accession>A0A7J6W866</accession>
<dbReference type="Pfam" id="PF05699">
    <property type="entry name" value="Dimer_Tnp_hAT"/>
    <property type="match status" value="1"/>
</dbReference>
<name>A0A7J6W866_THATH</name>
<dbReference type="SUPFAM" id="SSF53098">
    <property type="entry name" value="Ribonuclease H-like"/>
    <property type="match status" value="1"/>
</dbReference>
<dbReference type="OrthoDB" id="1937594at2759"/>
<comment type="caution">
    <text evidence="3">The sequence shown here is derived from an EMBL/GenBank/DDBJ whole genome shotgun (WGS) entry which is preliminary data.</text>
</comment>
<keyword evidence="1" id="KW-1133">Transmembrane helix</keyword>
<dbReference type="InterPro" id="IPR012337">
    <property type="entry name" value="RNaseH-like_sf"/>
</dbReference>
<dbReference type="EMBL" id="JABWDY010020486">
    <property type="protein sequence ID" value="KAF5193127.1"/>
    <property type="molecule type" value="Genomic_DNA"/>
</dbReference>
<feature type="transmembrane region" description="Helical" evidence="1">
    <location>
        <begin position="108"/>
        <end position="128"/>
    </location>
</feature>
<dbReference type="PANTHER" id="PTHR23272:SF192">
    <property type="entry name" value="ZINC FINGER BED DOMAIN-CONTAINING PROTEIN DAYSLEEPER-LIKE"/>
    <property type="match status" value="1"/>
</dbReference>
<dbReference type="InterPro" id="IPR008906">
    <property type="entry name" value="HATC_C_dom"/>
</dbReference>
<keyword evidence="1" id="KW-0472">Membrane</keyword>
<keyword evidence="1" id="KW-0812">Transmembrane</keyword>
<evidence type="ECO:0000313" key="3">
    <source>
        <dbReference type="EMBL" id="KAF5193127.1"/>
    </source>
</evidence>
<dbReference type="Proteomes" id="UP000554482">
    <property type="component" value="Unassembled WGS sequence"/>
</dbReference>
<organism evidence="3 4">
    <name type="scientific">Thalictrum thalictroides</name>
    <name type="common">Rue-anemone</name>
    <name type="synonym">Anemone thalictroides</name>
    <dbReference type="NCBI Taxonomy" id="46969"/>
    <lineage>
        <taxon>Eukaryota</taxon>
        <taxon>Viridiplantae</taxon>
        <taxon>Streptophyta</taxon>
        <taxon>Embryophyta</taxon>
        <taxon>Tracheophyta</taxon>
        <taxon>Spermatophyta</taxon>
        <taxon>Magnoliopsida</taxon>
        <taxon>Ranunculales</taxon>
        <taxon>Ranunculaceae</taxon>
        <taxon>Thalictroideae</taxon>
        <taxon>Thalictrum</taxon>
    </lineage>
</organism>
<feature type="non-terminal residue" evidence="3">
    <location>
        <position position="1"/>
    </location>
</feature>
<gene>
    <name evidence="3" type="ORF">FRX31_017286</name>
</gene>
<evidence type="ECO:0000259" key="2">
    <source>
        <dbReference type="Pfam" id="PF05699"/>
    </source>
</evidence>
<keyword evidence="4" id="KW-1185">Reference proteome</keyword>
<dbReference type="AlphaFoldDB" id="A0A7J6W866"/>
<evidence type="ECO:0000256" key="1">
    <source>
        <dbReference type="SAM" id="Phobius"/>
    </source>
</evidence>
<feature type="domain" description="HAT C-terminal dimerisation" evidence="2">
    <location>
        <begin position="19"/>
        <end position="100"/>
    </location>
</feature>
<proteinExistence type="predicted"/>